<reference evidence="14" key="1">
    <citation type="journal article" date="2019" name="Int. J. Syst. Evol. Microbiol.">
        <title>The Global Catalogue of Microorganisms (GCM) 10K type strain sequencing project: providing services to taxonomists for standard genome sequencing and annotation.</title>
        <authorList>
            <consortium name="The Broad Institute Genomics Platform"/>
            <consortium name="The Broad Institute Genome Sequencing Center for Infectious Disease"/>
            <person name="Wu L."/>
            <person name="Ma J."/>
        </authorList>
    </citation>
    <scope>NUCLEOTIDE SEQUENCE [LARGE SCALE GENOMIC DNA]</scope>
    <source>
        <strain evidence="14">CCUG 55250</strain>
    </source>
</reference>
<keyword evidence="6 11" id="KW-0500">Molybdenum</keyword>
<feature type="transmembrane region" description="Helical" evidence="10">
    <location>
        <begin position="48"/>
        <end position="66"/>
    </location>
</feature>
<dbReference type="SUPFAM" id="SSF161098">
    <property type="entry name" value="MetI-like"/>
    <property type="match status" value="1"/>
</dbReference>
<keyword evidence="5 11" id="KW-1003">Cell membrane</keyword>
<dbReference type="PROSITE" id="PS50928">
    <property type="entry name" value="ABC_TM1"/>
    <property type="match status" value="1"/>
</dbReference>
<sequence length="223" mass="24896">MTDFDWQPLLLTLRLATITTLWLLLIGIPMAGWLAFSRFRTKPVVEAVISLPLVLPPSVLGFYFLLAFSPTGFLGEKLLAWFDWRLLFTFEGLVVASIFYSLPFMVHPLQAGLENLPVSLREASYTLGKSRRETFFRVLLPNIKPSLLTGVVLSFAHTIGEFGLVLMIGGNLPGQTRVASVAIYDEVELLHYDTANAYALLLLAISFGILLAVYAINKRWVAF</sequence>
<dbReference type="InterPro" id="IPR049783">
    <property type="entry name" value="ABC_perm_TupB-like"/>
</dbReference>
<feature type="transmembrane region" description="Helical" evidence="10">
    <location>
        <begin position="86"/>
        <end position="106"/>
    </location>
</feature>
<accession>A0ABW0IEB9</accession>
<evidence type="ECO:0000256" key="5">
    <source>
        <dbReference type="ARBA" id="ARBA00022475"/>
    </source>
</evidence>
<name>A0ABW0IEB9_9BACT</name>
<feature type="transmembrane region" description="Helical" evidence="10">
    <location>
        <begin position="147"/>
        <end position="168"/>
    </location>
</feature>
<keyword evidence="9 10" id="KW-0472">Membrane</keyword>
<dbReference type="Pfam" id="PF00528">
    <property type="entry name" value="BPD_transp_1"/>
    <property type="match status" value="1"/>
</dbReference>
<feature type="domain" description="ABC transmembrane type-1" evidence="12">
    <location>
        <begin position="9"/>
        <end position="213"/>
    </location>
</feature>
<evidence type="ECO:0000256" key="6">
    <source>
        <dbReference type="ARBA" id="ARBA00022505"/>
    </source>
</evidence>
<evidence type="ECO:0000256" key="3">
    <source>
        <dbReference type="ARBA" id="ARBA00007069"/>
    </source>
</evidence>
<comment type="caution">
    <text evidence="13">The sequence shown here is derived from an EMBL/GenBank/DDBJ whole genome shotgun (WGS) entry which is preliminary data.</text>
</comment>
<dbReference type="NCBIfam" id="NF038017">
    <property type="entry name" value="ABC_perm1"/>
    <property type="match status" value="1"/>
</dbReference>
<dbReference type="NCBIfam" id="TIGR02141">
    <property type="entry name" value="modB_ABC"/>
    <property type="match status" value="1"/>
</dbReference>
<comment type="subcellular location">
    <subcellularLocation>
        <location evidence="2 10">Cell membrane</location>
        <topology evidence="2 10">Multi-pass membrane protein</topology>
    </subcellularLocation>
</comment>
<dbReference type="PANTHER" id="PTHR30183:SF8">
    <property type="entry name" value="MOLYBDENUM TRANSPORT SYSTEM PERMEASE"/>
    <property type="match status" value="1"/>
</dbReference>
<feature type="transmembrane region" description="Helical" evidence="10">
    <location>
        <begin position="197"/>
        <end position="216"/>
    </location>
</feature>
<evidence type="ECO:0000256" key="10">
    <source>
        <dbReference type="RuleBase" id="RU363032"/>
    </source>
</evidence>
<evidence type="ECO:0000256" key="8">
    <source>
        <dbReference type="ARBA" id="ARBA00022989"/>
    </source>
</evidence>
<comment type="similarity">
    <text evidence="3 11">Belongs to the binding-protein-dependent transport system permease family. CysTW subfamily.</text>
</comment>
<dbReference type="PANTHER" id="PTHR30183">
    <property type="entry name" value="MOLYBDENUM TRANSPORT SYSTEM PERMEASE PROTEIN MODB"/>
    <property type="match status" value="1"/>
</dbReference>
<dbReference type="RefSeq" id="WP_379848744.1">
    <property type="nucleotide sequence ID" value="NZ_JBHSMA010000008.1"/>
</dbReference>
<evidence type="ECO:0000259" key="12">
    <source>
        <dbReference type="PROSITE" id="PS50928"/>
    </source>
</evidence>
<dbReference type="InterPro" id="IPR011867">
    <property type="entry name" value="ModB_ABC"/>
</dbReference>
<keyword evidence="8 10" id="KW-1133">Transmembrane helix</keyword>
<proteinExistence type="inferred from homology"/>
<organism evidence="13 14">
    <name type="scientific">Larkinella bovis</name>
    <dbReference type="NCBI Taxonomy" id="683041"/>
    <lineage>
        <taxon>Bacteria</taxon>
        <taxon>Pseudomonadati</taxon>
        <taxon>Bacteroidota</taxon>
        <taxon>Cytophagia</taxon>
        <taxon>Cytophagales</taxon>
        <taxon>Spirosomataceae</taxon>
        <taxon>Larkinella</taxon>
    </lineage>
</organism>
<dbReference type="EMBL" id="JBHSMA010000008">
    <property type="protein sequence ID" value="MFC5411838.1"/>
    <property type="molecule type" value="Genomic_DNA"/>
</dbReference>
<gene>
    <name evidence="13" type="primary">modB</name>
    <name evidence="13" type="ORF">ACFPMF_21120</name>
</gene>
<evidence type="ECO:0000313" key="14">
    <source>
        <dbReference type="Proteomes" id="UP001596106"/>
    </source>
</evidence>
<dbReference type="Gene3D" id="1.10.3720.10">
    <property type="entry name" value="MetI-like"/>
    <property type="match status" value="1"/>
</dbReference>
<protein>
    <recommendedName>
        <fullName evidence="11">Molybdenum transport system permease</fullName>
    </recommendedName>
</protein>
<feature type="transmembrane region" description="Helical" evidence="10">
    <location>
        <begin position="12"/>
        <end position="36"/>
    </location>
</feature>
<evidence type="ECO:0000256" key="11">
    <source>
        <dbReference type="RuleBase" id="RU365097"/>
    </source>
</evidence>
<keyword evidence="7 10" id="KW-0812">Transmembrane</keyword>
<evidence type="ECO:0000256" key="7">
    <source>
        <dbReference type="ARBA" id="ARBA00022692"/>
    </source>
</evidence>
<evidence type="ECO:0000256" key="2">
    <source>
        <dbReference type="ARBA" id="ARBA00004651"/>
    </source>
</evidence>
<evidence type="ECO:0000256" key="4">
    <source>
        <dbReference type="ARBA" id="ARBA00022448"/>
    </source>
</evidence>
<evidence type="ECO:0000313" key="13">
    <source>
        <dbReference type="EMBL" id="MFC5411838.1"/>
    </source>
</evidence>
<evidence type="ECO:0000256" key="1">
    <source>
        <dbReference type="ARBA" id="ARBA00002949"/>
    </source>
</evidence>
<dbReference type="CDD" id="cd06261">
    <property type="entry name" value="TM_PBP2"/>
    <property type="match status" value="1"/>
</dbReference>
<dbReference type="Proteomes" id="UP001596106">
    <property type="component" value="Unassembled WGS sequence"/>
</dbReference>
<comment type="function">
    <text evidence="1 11">Part of the binding-protein-dependent transport system for molybdenum; probably responsible for the translocation of the substrate across the membrane.</text>
</comment>
<keyword evidence="4 10" id="KW-0813">Transport</keyword>
<keyword evidence="14" id="KW-1185">Reference proteome</keyword>
<evidence type="ECO:0000256" key="9">
    <source>
        <dbReference type="ARBA" id="ARBA00023136"/>
    </source>
</evidence>
<dbReference type="InterPro" id="IPR000515">
    <property type="entry name" value="MetI-like"/>
</dbReference>
<dbReference type="InterPro" id="IPR035906">
    <property type="entry name" value="MetI-like_sf"/>
</dbReference>